<evidence type="ECO:0000259" key="10">
    <source>
        <dbReference type="Pfam" id="PF07715"/>
    </source>
</evidence>
<dbReference type="Gene3D" id="2.170.130.10">
    <property type="entry name" value="TonB-dependent receptor, plug domain"/>
    <property type="match status" value="1"/>
</dbReference>
<dbReference type="InterPro" id="IPR036942">
    <property type="entry name" value="Beta-barrel_TonB_sf"/>
</dbReference>
<dbReference type="Pfam" id="PF07715">
    <property type="entry name" value="Plug"/>
    <property type="match status" value="1"/>
</dbReference>
<dbReference type="SUPFAM" id="SSF49464">
    <property type="entry name" value="Carboxypeptidase regulatory domain-like"/>
    <property type="match status" value="1"/>
</dbReference>
<accession>A0ABU5EIN0</accession>
<evidence type="ECO:0000256" key="9">
    <source>
        <dbReference type="SAM" id="SignalP"/>
    </source>
</evidence>
<keyword evidence="12" id="KW-1185">Reference proteome</keyword>
<evidence type="ECO:0000256" key="7">
    <source>
        <dbReference type="ARBA" id="ARBA00023237"/>
    </source>
</evidence>
<keyword evidence="6 8" id="KW-0472">Membrane</keyword>
<dbReference type="InterPro" id="IPR039426">
    <property type="entry name" value="TonB-dep_rcpt-like"/>
</dbReference>
<evidence type="ECO:0000256" key="3">
    <source>
        <dbReference type="ARBA" id="ARBA00022452"/>
    </source>
</evidence>
<evidence type="ECO:0000313" key="11">
    <source>
        <dbReference type="EMBL" id="MDY2585802.1"/>
    </source>
</evidence>
<keyword evidence="4 8" id="KW-0812">Transmembrane</keyword>
<dbReference type="InterPro" id="IPR012910">
    <property type="entry name" value="Plug_dom"/>
</dbReference>
<keyword evidence="11" id="KW-0675">Receptor</keyword>
<keyword evidence="3 8" id="KW-1134">Transmembrane beta strand</keyword>
<dbReference type="NCBIfam" id="TIGR04057">
    <property type="entry name" value="SusC_RagA_signa"/>
    <property type="match status" value="1"/>
</dbReference>
<dbReference type="EMBL" id="JAXDAE010000001">
    <property type="protein sequence ID" value="MDY2585802.1"/>
    <property type="molecule type" value="Genomic_DNA"/>
</dbReference>
<dbReference type="InterPro" id="IPR023997">
    <property type="entry name" value="TonB-dep_OMP_SusC/RagA_CS"/>
</dbReference>
<reference evidence="11 12" key="1">
    <citation type="submission" date="2023-11" db="EMBL/GenBank/DDBJ databases">
        <title>Winogradskyella pelagius sp. nov., isolated from coastal sediment.</title>
        <authorList>
            <person name="Li F."/>
        </authorList>
    </citation>
    <scope>NUCLEOTIDE SEQUENCE [LARGE SCALE GENOMIC DNA]</scope>
    <source>
        <strain evidence="11 12">KCTC 23502</strain>
    </source>
</reference>
<dbReference type="PANTHER" id="PTHR30069:SF29">
    <property type="entry name" value="HEMOGLOBIN AND HEMOGLOBIN-HAPTOGLOBIN-BINDING PROTEIN 1-RELATED"/>
    <property type="match status" value="1"/>
</dbReference>
<comment type="caution">
    <text evidence="11">The sequence shown here is derived from an EMBL/GenBank/DDBJ whole genome shotgun (WGS) entry which is preliminary data.</text>
</comment>
<sequence>MKIKIFAFFAMFLSIATQGQNVDVSGTVTEASSGQPLPGVNLVIKNTTKGASTDFDGNFTITDVPLNSILVVSYLGFITQEIKIENANPLNIVLQEDAQSLSEVVVIGYGTQKKKEVTGAVSVLDSESIEKLNPVRVEQAIQGQVAGVNITSNSGSPGSGLNIRIRGITTNGDNAPLILVDGNRISDLSVLNPNDIKSINVLKDATAGIYGVQAANGVILITTKSGRKNTGLKFQLDSYSGVQFTSRKMDLMNARDFAIYVNDASSSTEYFVYPRTGTDWQDEVFERAAISNVSLNVTGGSEKSAYSAGISYLNQDGIVGGSKNNFERLTARLNFQYDILENLKLTANGLHTLSEKQNLAEGGIGAVLYNAVNINPTMPVRNDDGSFALANDISQIEIVNPVAQINDTYNTSRVSRWSAVLGLDYTFLKNFTVTSRFQGNHANVRDDIFRPEVYYGGGKSLNTVSSLAALEDDMIINEVVDFGADYTDFTWDNFITYTNTFNDKHDLTVLLGASLYRTKGRFYGDVGRTEMGTNQPGQSIYDEGMVRQPRFTDAQLDNGADWYDSRLASLFTRVQYSYMGKYLFSAVIRRDVSSQFSSQDGNNVGYFPSGSVGWNVSEEDFMSEVNWISNLKLRASYGIIGNDRIPAFAFITRLDGQATIDVGSDDLLFGLAPGRPGNPDLKWEEQETANVGVDFRLFNNKISISADAYRKQTKDLLLTPQASAVTGVGAPATGPSVVNAGTVRNTGLEFALGYSDNFSDDFRFNFNFNFTTIKNEVISLNGRTTPVGGEYGVGLGITDITRMEPGLPLGHYYGYQTNGIYQTQAQIDALNASAPSGTYSTIGDVAPGDLIFVDTNGDGEITADDRTNLGDPIPDATFGINIGFTYKNIDFSANAFASVGQEMVRNYERKDLFANRGTYMLDRWQGTGTSNSTPRAVAGANVNSDFFSDFHVEDASFLRLQNVQIGYTFGEKFNSSVGVDKFRIYLSGNNLVTLTDYLGFDPSANNGNPLGGGIDNGFYPVAASYLLGINLNF</sequence>
<dbReference type="InterPro" id="IPR023996">
    <property type="entry name" value="TonB-dep_OMP_SusC/RagA"/>
</dbReference>
<evidence type="ECO:0000256" key="5">
    <source>
        <dbReference type="ARBA" id="ARBA00022729"/>
    </source>
</evidence>
<dbReference type="Pfam" id="PF13715">
    <property type="entry name" value="CarbopepD_reg_2"/>
    <property type="match status" value="1"/>
</dbReference>
<protein>
    <submittedName>
        <fullName evidence="11">TonB-dependent receptor</fullName>
    </submittedName>
</protein>
<dbReference type="InterPro" id="IPR008969">
    <property type="entry name" value="CarboxyPept-like_regulatory"/>
</dbReference>
<dbReference type="PROSITE" id="PS52016">
    <property type="entry name" value="TONB_DEPENDENT_REC_3"/>
    <property type="match status" value="1"/>
</dbReference>
<keyword evidence="7 8" id="KW-0998">Cell outer membrane</keyword>
<keyword evidence="2 8" id="KW-0813">Transport</keyword>
<organism evidence="11 12">
    <name type="scientific">Winogradskyella aquimaris</name>
    <dbReference type="NCBI Taxonomy" id="864074"/>
    <lineage>
        <taxon>Bacteria</taxon>
        <taxon>Pseudomonadati</taxon>
        <taxon>Bacteroidota</taxon>
        <taxon>Flavobacteriia</taxon>
        <taxon>Flavobacteriales</taxon>
        <taxon>Flavobacteriaceae</taxon>
        <taxon>Winogradskyella</taxon>
    </lineage>
</organism>
<dbReference type="SUPFAM" id="SSF56935">
    <property type="entry name" value="Porins"/>
    <property type="match status" value="1"/>
</dbReference>
<comment type="subcellular location">
    <subcellularLocation>
        <location evidence="1 8">Cell outer membrane</location>
        <topology evidence="1 8">Multi-pass membrane protein</topology>
    </subcellularLocation>
</comment>
<dbReference type="PANTHER" id="PTHR30069">
    <property type="entry name" value="TONB-DEPENDENT OUTER MEMBRANE RECEPTOR"/>
    <property type="match status" value="1"/>
</dbReference>
<keyword evidence="5 9" id="KW-0732">Signal</keyword>
<feature type="domain" description="TonB-dependent receptor plug" evidence="10">
    <location>
        <begin position="113"/>
        <end position="218"/>
    </location>
</feature>
<gene>
    <name evidence="11" type="ORF">SNF14_00500</name>
</gene>
<feature type="chain" id="PRO_5045647456" evidence="9">
    <location>
        <begin position="20"/>
        <end position="1033"/>
    </location>
</feature>
<evidence type="ECO:0000256" key="6">
    <source>
        <dbReference type="ARBA" id="ARBA00023136"/>
    </source>
</evidence>
<evidence type="ECO:0000313" key="12">
    <source>
        <dbReference type="Proteomes" id="UP001285855"/>
    </source>
</evidence>
<evidence type="ECO:0000256" key="8">
    <source>
        <dbReference type="PROSITE-ProRule" id="PRU01360"/>
    </source>
</evidence>
<dbReference type="Proteomes" id="UP001285855">
    <property type="component" value="Unassembled WGS sequence"/>
</dbReference>
<dbReference type="Gene3D" id="2.40.170.20">
    <property type="entry name" value="TonB-dependent receptor, beta-barrel domain"/>
    <property type="match status" value="1"/>
</dbReference>
<dbReference type="NCBIfam" id="TIGR04056">
    <property type="entry name" value="OMP_RagA_SusC"/>
    <property type="match status" value="1"/>
</dbReference>
<proteinExistence type="inferred from homology"/>
<feature type="signal peptide" evidence="9">
    <location>
        <begin position="1"/>
        <end position="19"/>
    </location>
</feature>
<dbReference type="RefSeq" id="WP_320554188.1">
    <property type="nucleotide sequence ID" value="NZ_JAXDAE010000001.1"/>
</dbReference>
<evidence type="ECO:0000256" key="4">
    <source>
        <dbReference type="ARBA" id="ARBA00022692"/>
    </source>
</evidence>
<evidence type="ECO:0000256" key="1">
    <source>
        <dbReference type="ARBA" id="ARBA00004571"/>
    </source>
</evidence>
<comment type="similarity">
    <text evidence="8">Belongs to the TonB-dependent receptor family.</text>
</comment>
<dbReference type="Gene3D" id="2.60.40.1120">
    <property type="entry name" value="Carboxypeptidase-like, regulatory domain"/>
    <property type="match status" value="1"/>
</dbReference>
<name>A0ABU5EIN0_9FLAO</name>
<evidence type="ECO:0000256" key="2">
    <source>
        <dbReference type="ARBA" id="ARBA00022448"/>
    </source>
</evidence>
<dbReference type="InterPro" id="IPR037066">
    <property type="entry name" value="Plug_dom_sf"/>
</dbReference>